<dbReference type="GO" id="GO:0016887">
    <property type="term" value="F:ATP hydrolysis activity"/>
    <property type="evidence" value="ECO:0007669"/>
    <property type="project" value="TreeGrafter"/>
</dbReference>
<dbReference type="PANTHER" id="PTHR11638">
    <property type="entry name" value="ATP-DEPENDENT CLP PROTEASE"/>
    <property type="match status" value="1"/>
</dbReference>
<accession>A0A645JC83</accession>
<dbReference type="GO" id="GO:0006508">
    <property type="term" value="P:proteolysis"/>
    <property type="evidence" value="ECO:0007669"/>
    <property type="project" value="UniProtKB-KW"/>
</dbReference>
<evidence type="ECO:0000259" key="4">
    <source>
        <dbReference type="PROSITE" id="PS50151"/>
    </source>
</evidence>
<keyword evidence="2 5" id="KW-0067">ATP-binding</keyword>
<keyword evidence="5" id="KW-0645">Protease</keyword>
<proteinExistence type="predicted"/>
<dbReference type="EMBL" id="VSSQ01137143">
    <property type="protein sequence ID" value="MPN61056.1"/>
    <property type="molecule type" value="Genomic_DNA"/>
</dbReference>
<dbReference type="Gene3D" id="1.10.8.60">
    <property type="match status" value="1"/>
</dbReference>
<keyword evidence="3" id="KW-0175">Coiled coil</keyword>
<gene>
    <name evidence="5" type="primary">clpC_50</name>
    <name evidence="5" type="ORF">SDC9_208790</name>
</gene>
<dbReference type="GO" id="GO:0005524">
    <property type="term" value="F:ATP binding"/>
    <property type="evidence" value="ECO:0007669"/>
    <property type="project" value="UniProtKB-KW"/>
</dbReference>
<dbReference type="Gene3D" id="4.10.860.10">
    <property type="entry name" value="UVR domain"/>
    <property type="match status" value="1"/>
</dbReference>
<dbReference type="GO" id="GO:0034605">
    <property type="term" value="P:cellular response to heat"/>
    <property type="evidence" value="ECO:0007669"/>
    <property type="project" value="TreeGrafter"/>
</dbReference>
<dbReference type="GO" id="GO:0005737">
    <property type="term" value="C:cytoplasm"/>
    <property type="evidence" value="ECO:0007669"/>
    <property type="project" value="TreeGrafter"/>
</dbReference>
<dbReference type="PANTHER" id="PTHR11638:SF18">
    <property type="entry name" value="HEAT SHOCK PROTEIN 104"/>
    <property type="match status" value="1"/>
</dbReference>
<dbReference type="InterPro" id="IPR041546">
    <property type="entry name" value="ClpA/ClpB_AAA_lid"/>
</dbReference>
<evidence type="ECO:0000313" key="5">
    <source>
        <dbReference type="EMBL" id="MPN61056.1"/>
    </source>
</evidence>
<dbReference type="PROSITE" id="PS50151">
    <property type="entry name" value="UVR"/>
    <property type="match status" value="1"/>
</dbReference>
<reference evidence="5" key="1">
    <citation type="submission" date="2019-08" db="EMBL/GenBank/DDBJ databases">
        <authorList>
            <person name="Kucharzyk K."/>
            <person name="Murdoch R.W."/>
            <person name="Higgins S."/>
            <person name="Loffler F."/>
        </authorList>
    </citation>
    <scope>NUCLEOTIDE SEQUENCE</scope>
</reference>
<feature type="coiled-coil region" evidence="3">
    <location>
        <begin position="41"/>
        <end position="85"/>
    </location>
</feature>
<dbReference type="InterPro" id="IPR050130">
    <property type="entry name" value="ClpA_ClpB"/>
</dbReference>
<dbReference type="GO" id="GO:0008233">
    <property type="term" value="F:peptidase activity"/>
    <property type="evidence" value="ECO:0007669"/>
    <property type="project" value="UniProtKB-KW"/>
</dbReference>
<evidence type="ECO:0000256" key="1">
    <source>
        <dbReference type="ARBA" id="ARBA00022741"/>
    </source>
</evidence>
<feature type="domain" description="UVR" evidence="4">
    <location>
        <begin position="43"/>
        <end position="78"/>
    </location>
</feature>
<evidence type="ECO:0000256" key="2">
    <source>
        <dbReference type="ARBA" id="ARBA00022840"/>
    </source>
</evidence>
<keyword evidence="1" id="KW-0547">Nucleotide-binding</keyword>
<name>A0A645JC83_9ZZZZ</name>
<evidence type="ECO:0000256" key="3">
    <source>
        <dbReference type="SAM" id="Coils"/>
    </source>
</evidence>
<dbReference type="Pfam" id="PF17871">
    <property type="entry name" value="AAA_lid_9"/>
    <property type="match status" value="1"/>
</dbReference>
<keyword evidence="5" id="KW-0378">Hydrolase</keyword>
<comment type="caution">
    <text evidence="5">The sequence shown here is derived from an EMBL/GenBank/DDBJ whole genome shotgun (WGS) entry which is preliminary data.</text>
</comment>
<protein>
    <submittedName>
        <fullName evidence="5">ATP-dependent Clp protease ATP-binding subunit ClpC</fullName>
    </submittedName>
</protein>
<dbReference type="AlphaFoldDB" id="A0A645JC83"/>
<dbReference type="InterPro" id="IPR001943">
    <property type="entry name" value="UVR_dom"/>
</dbReference>
<sequence length="156" mass="17232">MRLSDRYIPGRFLPDKAIDVMDEAGARARISSVNPPPDTTLSEQEIEAAKANKEAAIVEQNFESAAKWRDRERELKRILQELQDKWKQECAEKKTVISKADIAAVVAKLTGVPLQQMEEGETKKLLRMEAELKKSVIGQDNAVGSSPARCAAAAPT</sequence>
<organism evidence="5">
    <name type="scientific">bioreactor metagenome</name>
    <dbReference type="NCBI Taxonomy" id="1076179"/>
    <lineage>
        <taxon>unclassified sequences</taxon>
        <taxon>metagenomes</taxon>
        <taxon>ecological metagenomes</taxon>
    </lineage>
</organism>